<accession>A0ABW5N513</accession>
<evidence type="ECO:0000313" key="1">
    <source>
        <dbReference type="EMBL" id="MFD2590627.1"/>
    </source>
</evidence>
<evidence type="ECO:0000313" key="2">
    <source>
        <dbReference type="Proteomes" id="UP001597459"/>
    </source>
</evidence>
<keyword evidence="2" id="KW-1185">Reference proteome</keyword>
<comment type="caution">
    <text evidence="1">The sequence shown here is derived from an EMBL/GenBank/DDBJ whole genome shotgun (WGS) entry which is preliminary data.</text>
</comment>
<sequence>MKKSIMNIGRTLSKVEQKQVTGGDHPDFCNDNSPCPGGYVCVGNFACVRA</sequence>
<reference evidence="2" key="1">
    <citation type="journal article" date="2019" name="Int. J. Syst. Evol. Microbiol.">
        <title>The Global Catalogue of Microorganisms (GCM) 10K type strain sequencing project: providing services to taxonomists for standard genome sequencing and annotation.</title>
        <authorList>
            <consortium name="The Broad Institute Genomics Platform"/>
            <consortium name="The Broad Institute Genome Sequencing Center for Infectious Disease"/>
            <person name="Wu L."/>
            <person name="Ma J."/>
        </authorList>
    </citation>
    <scope>NUCLEOTIDE SEQUENCE [LARGE SCALE GENOMIC DNA]</scope>
    <source>
        <strain evidence="2">KCTC 42423</strain>
    </source>
</reference>
<dbReference type="RefSeq" id="WP_378257342.1">
    <property type="nucleotide sequence ID" value="NZ_JBHSJV010000001.1"/>
</dbReference>
<dbReference type="Proteomes" id="UP001597459">
    <property type="component" value="Unassembled WGS sequence"/>
</dbReference>
<dbReference type="EMBL" id="JBHULX010000004">
    <property type="protein sequence ID" value="MFD2590627.1"/>
    <property type="molecule type" value="Genomic_DNA"/>
</dbReference>
<gene>
    <name evidence="1" type="ORF">ACFSTE_07255</name>
</gene>
<name>A0ABW5N513_9FLAO</name>
<evidence type="ECO:0008006" key="3">
    <source>
        <dbReference type="Google" id="ProtNLM"/>
    </source>
</evidence>
<organism evidence="1 2">
    <name type="scientific">Aquimarina hainanensis</name>
    <dbReference type="NCBI Taxonomy" id="1578017"/>
    <lineage>
        <taxon>Bacteria</taxon>
        <taxon>Pseudomonadati</taxon>
        <taxon>Bacteroidota</taxon>
        <taxon>Flavobacteriia</taxon>
        <taxon>Flavobacteriales</taxon>
        <taxon>Flavobacteriaceae</taxon>
        <taxon>Aquimarina</taxon>
    </lineage>
</organism>
<proteinExistence type="predicted"/>
<protein>
    <recommendedName>
        <fullName evidence="3">Bacteriocin-type signal sequence-containing protein</fullName>
    </recommendedName>
</protein>